<gene>
    <name evidence="1" type="ORF">BpHYR1_038390</name>
</gene>
<accession>A0A3M7QC65</accession>
<name>A0A3M7QC65_BRAPC</name>
<dbReference type="Proteomes" id="UP000276133">
    <property type="component" value="Unassembled WGS sequence"/>
</dbReference>
<proteinExistence type="predicted"/>
<protein>
    <submittedName>
        <fullName evidence="1">Uncharacterized protein</fullName>
    </submittedName>
</protein>
<reference evidence="1 2" key="1">
    <citation type="journal article" date="2018" name="Sci. Rep.">
        <title>Genomic signatures of local adaptation to the degree of environmental predictability in rotifers.</title>
        <authorList>
            <person name="Franch-Gras L."/>
            <person name="Hahn C."/>
            <person name="Garcia-Roger E.M."/>
            <person name="Carmona M.J."/>
            <person name="Serra M."/>
            <person name="Gomez A."/>
        </authorList>
    </citation>
    <scope>NUCLEOTIDE SEQUENCE [LARGE SCALE GENOMIC DNA]</scope>
    <source>
        <strain evidence="1">HYR1</strain>
    </source>
</reference>
<comment type="caution">
    <text evidence="1">The sequence shown here is derived from an EMBL/GenBank/DDBJ whole genome shotgun (WGS) entry which is preliminary data.</text>
</comment>
<evidence type="ECO:0000313" key="1">
    <source>
        <dbReference type="EMBL" id="RNA08535.1"/>
    </source>
</evidence>
<dbReference type="AlphaFoldDB" id="A0A3M7QC65"/>
<sequence length="59" mass="7064">MRAQTKVLNHSDVPWELKNYLINYSKVYLFYSLICFQLISQEKIESDTSEQNICLNFFP</sequence>
<dbReference type="EMBL" id="REGN01006705">
    <property type="protein sequence ID" value="RNA08535.1"/>
    <property type="molecule type" value="Genomic_DNA"/>
</dbReference>
<evidence type="ECO:0000313" key="2">
    <source>
        <dbReference type="Proteomes" id="UP000276133"/>
    </source>
</evidence>
<organism evidence="1 2">
    <name type="scientific">Brachionus plicatilis</name>
    <name type="common">Marine rotifer</name>
    <name type="synonym">Brachionus muelleri</name>
    <dbReference type="NCBI Taxonomy" id="10195"/>
    <lineage>
        <taxon>Eukaryota</taxon>
        <taxon>Metazoa</taxon>
        <taxon>Spiralia</taxon>
        <taxon>Gnathifera</taxon>
        <taxon>Rotifera</taxon>
        <taxon>Eurotatoria</taxon>
        <taxon>Monogononta</taxon>
        <taxon>Pseudotrocha</taxon>
        <taxon>Ploima</taxon>
        <taxon>Brachionidae</taxon>
        <taxon>Brachionus</taxon>
    </lineage>
</organism>
<keyword evidence="2" id="KW-1185">Reference proteome</keyword>